<organism evidence="1 2">
    <name type="scientific">Gossypium trilobum</name>
    <dbReference type="NCBI Taxonomy" id="34281"/>
    <lineage>
        <taxon>Eukaryota</taxon>
        <taxon>Viridiplantae</taxon>
        <taxon>Streptophyta</taxon>
        <taxon>Embryophyta</taxon>
        <taxon>Tracheophyta</taxon>
        <taxon>Spermatophyta</taxon>
        <taxon>Magnoliopsida</taxon>
        <taxon>eudicotyledons</taxon>
        <taxon>Gunneridae</taxon>
        <taxon>Pentapetalae</taxon>
        <taxon>rosids</taxon>
        <taxon>malvids</taxon>
        <taxon>Malvales</taxon>
        <taxon>Malvaceae</taxon>
        <taxon>Malvoideae</taxon>
        <taxon>Gossypium</taxon>
    </lineage>
</organism>
<name>A0A7J9ER54_9ROSI</name>
<comment type="caution">
    <text evidence="1">The sequence shown here is derived from an EMBL/GenBank/DDBJ whole genome shotgun (WGS) entry which is preliminary data.</text>
</comment>
<reference evidence="1 2" key="1">
    <citation type="journal article" date="2019" name="Genome Biol. Evol.">
        <title>Insights into the evolution of the New World diploid cottons (Gossypium, subgenus Houzingenia) based on genome sequencing.</title>
        <authorList>
            <person name="Grover C.E."/>
            <person name="Arick M.A. 2nd"/>
            <person name="Thrash A."/>
            <person name="Conover J.L."/>
            <person name="Sanders W.S."/>
            <person name="Peterson D.G."/>
            <person name="Frelichowski J.E."/>
            <person name="Scheffler J.A."/>
            <person name="Scheffler B.E."/>
            <person name="Wendel J.F."/>
        </authorList>
    </citation>
    <scope>NUCLEOTIDE SEQUENCE [LARGE SCALE GENOMIC DNA]</scope>
    <source>
        <strain evidence="1">8</strain>
        <tissue evidence="1">Leaf</tissue>
    </source>
</reference>
<accession>A0A7J9ER54</accession>
<sequence>MVLVESWSLIRTLLGETIDKHDSQLLEDEEELIKMDSKGDEPIPNNDIADEEGKPKWDLELIDLGYDFFLAKLVND</sequence>
<proteinExistence type="predicted"/>
<protein>
    <submittedName>
        <fullName evidence="1">Uncharacterized protein</fullName>
    </submittedName>
</protein>
<dbReference type="Proteomes" id="UP000593568">
    <property type="component" value="Unassembled WGS sequence"/>
</dbReference>
<keyword evidence="2" id="KW-1185">Reference proteome</keyword>
<dbReference type="EMBL" id="JABEZW010000009">
    <property type="protein sequence ID" value="MBA0775351.1"/>
    <property type="molecule type" value="Genomic_DNA"/>
</dbReference>
<evidence type="ECO:0000313" key="2">
    <source>
        <dbReference type="Proteomes" id="UP000593568"/>
    </source>
</evidence>
<gene>
    <name evidence="1" type="ORF">Gotri_010503</name>
</gene>
<evidence type="ECO:0000313" key="1">
    <source>
        <dbReference type="EMBL" id="MBA0775351.1"/>
    </source>
</evidence>
<dbReference type="AlphaFoldDB" id="A0A7J9ER54"/>